<dbReference type="Pfam" id="PF13731">
    <property type="entry name" value="WxL"/>
    <property type="match status" value="1"/>
</dbReference>
<organism evidence="4 5">
    <name type="scientific">Levilactobacillus lanxiensis</name>
    <dbReference type="NCBI Taxonomy" id="2799568"/>
    <lineage>
        <taxon>Bacteria</taxon>
        <taxon>Bacillati</taxon>
        <taxon>Bacillota</taxon>
        <taxon>Bacilli</taxon>
        <taxon>Lactobacillales</taxon>
        <taxon>Lactobacillaceae</taxon>
        <taxon>Levilactobacillus</taxon>
    </lineage>
</organism>
<feature type="compositionally biased region" description="Low complexity" evidence="1">
    <location>
        <begin position="31"/>
        <end position="63"/>
    </location>
</feature>
<comment type="caution">
    <text evidence="4">The sequence shown here is derived from an EMBL/GenBank/DDBJ whole genome shotgun (WGS) entry which is preliminary data.</text>
</comment>
<keyword evidence="2" id="KW-0732">Signal</keyword>
<reference evidence="5" key="1">
    <citation type="journal article" date="2019" name="Int. J. Syst. Evol. Microbiol.">
        <title>The Global Catalogue of Microorganisms (GCM) 10K type strain sequencing project: providing services to taxonomists for standard genome sequencing and annotation.</title>
        <authorList>
            <consortium name="The Broad Institute Genomics Platform"/>
            <consortium name="The Broad Institute Genome Sequencing Center for Infectious Disease"/>
            <person name="Wu L."/>
            <person name="Ma J."/>
        </authorList>
    </citation>
    <scope>NUCLEOTIDE SEQUENCE [LARGE SCALE GENOMIC DNA]</scope>
    <source>
        <strain evidence="5">CCM 8979</strain>
    </source>
</reference>
<protein>
    <submittedName>
        <fullName evidence="4">WxL domain-containing protein</fullName>
    </submittedName>
</protein>
<dbReference type="Proteomes" id="UP001597189">
    <property type="component" value="Unassembled WGS sequence"/>
</dbReference>
<gene>
    <name evidence="4" type="ORF">ACFQ44_01355</name>
</gene>
<keyword evidence="5" id="KW-1185">Reference proteome</keyword>
<proteinExistence type="predicted"/>
<accession>A0ABW4CYH2</accession>
<name>A0ABW4CYH2_9LACO</name>
<dbReference type="RefSeq" id="WP_203642425.1">
    <property type="nucleotide sequence ID" value="NZ_BOLN01000001.1"/>
</dbReference>
<feature type="signal peptide" evidence="2">
    <location>
        <begin position="1"/>
        <end position="26"/>
    </location>
</feature>
<evidence type="ECO:0000313" key="5">
    <source>
        <dbReference type="Proteomes" id="UP001597189"/>
    </source>
</evidence>
<feature type="region of interest" description="Disordered" evidence="1">
    <location>
        <begin position="31"/>
        <end position="72"/>
    </location>
</feature>
<evidence type="ECO:0000259" key="3">
    <source>
        <dbReference type="Pfam" id="PF13731"/>
    </source>
</evidence>
<evidence type="ECO:0000256" key="1">
    <source>
        <dbReference type="SAM" id="MobiDB-lite"/>
    </source>
</evidence>
<evidence type="ECO:0000256" key="2">
    <source>
        <dbReference type="SAM" id="SignalP"/>
    </source>
</evidence>
<evidence type="ECO:0000313" key="4">
    <source>
        <dbReference type="EMBL" id="MFD1454324.1"/>
    </source>
</evidence>
<dbReference type="InterPro" id="IPR027994">
    <property type="entry name" value="WxL_dom"/>
</dbReference>
<dbReference type="EMBL" id="JBHTOD010000001">
    <property type="protein sequence ID" value="MFD1454324.1"/>
    <property type="molecule type" value="Genomic_DNA"/>
</dbReference>
<sequence>MKKTLSTIVLASALLLGTVAPVAANAATVDGTSGTTKTTAAFTAPKPVTTPVDPDNPDTPSTGDNGGNGATTGDGNLTFLYVTDALDFGSAESVSNNTQSLDLSSLSTGSFTDAKVANTNFVTEISDTRGTNAGWAVSLSSTPMTNAQDKDANTNTLKGATVDFNGGGDVTKISNKASTTGITANTVSVPTESATAKTIYQASADNGAGQTAFQLDPSNIKLANVGPNTKTGTYNGTLNWTLSDTPAIPAE</sequence>
<feature type="domain" description="WxL" evidence="3">
    <location>
        <begin position="32"/>
        <end position="246"/>
    </location>
</feature>
<feature type="chain" id="PRO_5045458160" evidence="2">
    <location>
        <begin position="27"/>
        <end position="251"/>
    </location>
</feature>